<keyword evidence="1" id="KW-0812">Transmembrane</keyword>
<keyword evidence="1" id="KW-1133">Transmembrane helix</keyword>
<reference evidence="3" key="1">
    <citation type="submission" date="2016-11" db="UniProtKB">
        <authorList>
            <consortium name="WormBaseParasite"/>
        </authorList>
    </citation>
    <scope>IDENTIFICATION</scope>
</reference>
<evidence type="ECO:0000313" key="3">
    <source>
        <dbReference type="WBParaSite" id="L893_g3371.t1"/>
    </source>
</evidence>
<organism evidence="2 3">
    <name type="scientific">Steinernema glaseri</name>
    <dbReference type="NCBI Taxonomy" id="37863"/>
    <lineage>
        <taxon>Eukaryota</taxon>
        <taxon>Metazoa</taxon>
        <taxon>Ecdysozoa</taxon>
        <taxon>Nematoda</taxon>
        <taxon>Chromadorea</taxon>
        <taxon>Rhabditida</taxon>
        <taxon>Tylenchina</taxon>
        <taxon>Panagrolaimomorpha</taxon>
        <taxon>Strongyloidoidea</taxon>
        <taxon>Steinernematidae</taxon>
        <taxon>Steinernema</taxon>
    </lineage>
</organism>
<protein>
    <submittedName>
        <fullName evidence="3">Lipocalin</fullName>
    </submittedName>
</protein>
<dbReference type="WBParaSite" id="L893_g3371.t1">
    <property type="protein sequence ID" value="L893_g3371.t1"/>
    <property type="gene ID" value="L893_g3371"/>
</dbReference>
<proteinExistence type="predicted"/>
<dbReference type="Proteomes" id="UP000095287">
    <property type="component" value="Unplaced"/>
</dbReference>
<name>A0A1I8A7S9_9BILA</name>
<dbReference type="AlphaFoldDB" id="A0A1I8A7S9"/>
<keyword evidence="1" id="KW-0472">Membrane</keyword>
<evidence type="ECO:0000313" key="2">
    <source>
        <dbReference type="Proteomes" id="UP000095287"/>
    </source>
</evidence>
<evidence type="ECO:0000256" key="1">
    <source>
        <dbReference type="SAM" id="Phobius"/>
    </source>
</evidence>
<sequence length="169" mass="19887">MTEPAHSRTTNVVRSLIAMMSLSKVIAIYITVVFVQLCITKSAANTYRADVKVEFTPGSFFERPWVRICFRDTKDGYCHNTDEKQLKPGNYTYGPKTYHLGYRIVHNMYSTITLFVKTQARNRYDVVTSEEEQLFWEEPMNLQNMDGEFTIKREGWWGTFNIYYKCSLR</sequence>
<feature type="transmembrane region" description="Helical" evidence="1">
    <location>
        <begin position="16"/>
        <end position="39"/>
    </location>
</feature>
<accession>A0A1I8A7S9</accession>
<keyword evidence="2" id="KW-1185">Reference proteome</keyword>